<keyword evidence="5" id="KW-1185">Reference proteome</keyword>
<sequence>MRIPTRSIPMACALIMALLAAGCAGSGVKQTRTGELVWLQAAGERGPEPFTEPTDTGPSRTGSSRSTARVQPGDAEAPLRATRSVSGATPGLYRGTARVAGCDVERHVRYLTADEARAEAFARAVGVPRSALPGYLRRLTPVVLGADTRVSSHAYRDGRAARYQAVLQAGTAVLVDDRGMPRVRCACGNPLEPPAPTRGGAGARGTPWPDYRPNQVVVVTPAPRPVTSITLVDTARRTWIERRIGPDVRRDRVVPPPAWATTRPATTTPATAGPATTGPAITRPGESTQPASPGRTGTLPSAGAADRPGGPTDRTTGLADGAAATTPQPPPFDPVLDLPAGPSLGPTDEFGPPGLPTLPDDTGPLPAGQPPAGSATTPGPTGTALAVPRTAPGPALADRLPDQVE</sequence>
<feature type="compositionally biased region" description="Low complexity" evidence="1">
    <location>
        <begin position="312"/>
        <end position="326"/>
    </location>
</feature>
<feature type="region of interest" description="Disordered" evidence="1">
    <location>
        <begin position="42"/>
        <end position="81"/>
    </location>
</feature>
<evidence type="ECO:0000259" key="3">
    <source>
        <dbReference type="Pfam" id="PF20568"/>
    </source>
</evidence>
<proteinExistence type="predicted"/>
<feature type="compositionally biased region" description="Low complexity" evidence="1">
    <location>
        <begin position="357"/>
        <end position="384"/>
    </location>
</feature>
<dbReference type="PROSITE" id="PS51257">
    <property type="entry name" value="PROKAR_LIPOPROTEIN"/>
    <property type="match status" value="1"/>
</dbReference>
<keyword evidence="2" id="KW-0732">Signal</keyword>
<feature type="compositionally biased region" description="Low complexity" evidence="1">
    <location>
        <begin position="53"/>
        <end position="67"/>
    </location>
</feature>
<evidence type="ECO:0000313" key="4">
    <source>
        <dbReference type="EMBL" id="MFG3009357.1"/>
    </source>
</evidence>
<comment type="caution">
    <text evidence="4">The sequence shown here is derived from an EMBL/GenBank/DDBJ whole genome shotgun (WGS) entry which is preliminary data.</text>
</comment>
<feature type="domain" description="DUF6777" evidence="3">
    <location>
        <begin position="83"/>
        <end position="245"/>
    </location>
</feature>
<name>A0ABW7B090_9ACTN</name>
<accession>A0ABW7B090</accession>
<dbReference type="Proteomes" id="UP001604267">
    <property type="component" value="Unassembled WGS sequence"/>
</dbReference>
<dbReference type="EMBL" id="JBICYV010000001">
    <property type="protein sequence ID" value="MFG3009357.1"/>
    <property type="molecule type" value="Genomic_DNA"/>
</dbReference>
<evidence type="ECO:0000256" key="2">
    <source>
        <dbReference type="SAM" id="SignalP"/>
    </source>
</evidence>
<evidence type="ECO:0000256" key="1">
    <source>
        <dbReference type="SAM" id="MobiDB-lite"/>
    </source>
</evidence>
<dbReference type="Pfam" id="PF20568">
    <property type="entry name" value="DUF6777"/>
    <property type="match status" value="1"/>
</dbReference>
<dbReference type="InterPro" id="IPR046704">
    <property type="entry name" value="DUF6777"/>
</dbReference>
<evidence type="ECO:0000313" key="5">
    <source>
        <dbReference type="Proteomes" id="UP001604267"/>
    </source>
</evidence>
<feature type="chain" id="PRO_5046362780" evidence="2">
    <location>
        <begin position="27"/>
        <end position="405"/>
    </location>
</feature>
<gene>
    <name evidence="4" type="ORF">ACGFZB_02675</name>
</gene>
<organism evidence="4 5">
    <name type="scientific">Streptomyces cinerochromogenes</name>
    <dbReference type="NCBI Taxonomy" id="66422"/>
    <lineage>
        <taxon>Bacteria</taxon>
        <taxon>Bacillati</taxon>
        <taxon>Actinomycetota</taxon>
        <taxon>Actinomycetes</taxon>
        <taxon>Kitasatosporales</taxon>
        <taxon>Streptomycetaceae</taxon>
        <taxon>Streptomyces</taxon>
    </lineage>
</organism>
<reference evidence="4 5" key="1">
    <citation type="submission" date="2024-10" db="EMBL/GenBank/DDBJ databases">
        <title>The Natural Products Discovery Center: Release of the First 8490 Sequenced Strains for Exploring Actinobacteria Biosynthetic Diversity.</title>
        <authorList>
            <person name="Kalkreuter E."/>
            <person name="Kautsar S.A."/>
            <person name="Yang D."/>
            <person name="Bader C.D."/>
            <person name="Teijaro C.N."/>
            <person name="Fluegel L."/>
            <person name="Davis C.M."/>
            <person name="Simpson J.R."/>
            <person name="Lauterbach L."/>
            <person name="Steele A.D."/>
            <person name="Gui C."/>
            <person name="Meng S."/>
            <person name="Li G."/>
            <person name="Viehrig K."/>
            <person name="Ye F."/>
            <person name="Su P."/>
            <person name="Kiefer A.F."/>
            <person name="Nichols A."/>
            <person name="Cepeda A.J."/>
            <person name="Yan W."/>
            <person name="Fan B."/>
            <person name="Jiang Y."/>
            <person name="Adhikari A."/>
            <person name="Zheng C.-J."/>
            <person name="Schuster L."/>
            <person name="Cowan T.M."/>
            <person name="Smanski M.J."/>
            <person name="Chevrette M.G."/>
            <person name="De Carvalho L.P.S."/>
            <person name="Shen B."/>
        </authorList>
    </citation>
    <scope>NUCLEOTIDE SEQUENCE [LARGE SCALE GENOMIC DNA]</scope>
    <source>
        <strain evidence="4 5">NPDC048320</strain>
    </source>
</reference>
<dbReference type="RefSeq" id="WP_392814651.1">
    <property type="nucleotide sequence ID" value="NZ_JBICYV010000001.1"/>
</dbReference>
<feature type="signal peptide" evidence="2">
    <location>
        <begin position="1"/>
        <end position="26"/>
    </location>
</feature>
<feature type="region of interest" description="Disordered" evidence="1">
    <location>
        <begin position="250"/>
        <end position="405"/>
    </location>
</feature>
<feature type="compositionally biased region" description="Low complexity" evidence="1">
    <location>
        <begin position="259"/>
        <end position="284"/>
    </location>
</feature>
<protein>
    <submittedName>
        <fullName evidence="4">DUF6777 domain-containing protein</fullName>
    </submittedName>
</protein>